<dbReference type="Gene3D" id="2.60.40.4060">
    <property type="entry name" value="Reeler domain"/>
    <property type="match status" value="1"/>
</dbReference>
<sequence length="401" mass="44922">MRFVYNGFCVNVIAVIAAVIVETAHGWPDGAPCLRNTLESMSPLEAEEHQGGLQLTPPPFEIILDTSCYRSGEPIRVTLIGKNGTTFKGFALQARVYEGSDRDPTQRIGEFFREDDNGAWRFQCFRYRDGITHSYPIKKKKLEFNWQTDDDDGQNVQFVATVVEHVKRFWLRSVVSEPIPPCRFASHFGHFVPRPITAPPAVKRTKFGLLNNFNSDIAPETAPVEPGIEVKPESIEKSTPPPFVPPPPPPQPPLPPLPPPQPPATTSTISFNTLPPPVNFVQQPAQNAFIPPVQRPPPFQQSIINSPFQPPNVRTEIRAPFVPPNPNSRPNFPRPDFRFQKNPFSQNRFVIPQQTFVQQQQPRPSFERVAQPIIQPLPAQTPPPVPTTQPLISRPTSAACK</sequence>
<dbReference type="InterPro" id="IPR042307">
    <property type="entry name" value="Reeler_sf"/>
</dbReference>
<dbReference type="InterPro" id="IPR051237">
    <property type="entry name" value="Ferric-chelate_Red/DefProt"/>
</dbReference>
<evidence type="ECO:0000259" key="3">
    <source>
        <dbReference type="PROSITE" id="PS51019"/>
    </source>
</evidence>
<keyword evidence="2" id="KW-0732">Signal</keyword>
<dbReference type="InterPro" id="IPR002861">
    <property type="entry name" value="Reeler_dom"/>
</dbReference>
<evidence type="ECO:0000256" key="1">
    <source>
        <dbReference type="SAM" id="MobiDB-lite"/>
    </source>
</evidence>
<name>A0A914XSN7_9BILA</name>
<feature type="compositionally biased region" description="Pro residues" evidence="1">
    <location>
        <begin position="239"/>
        <end position="263"/>
    </location>
</feature>
<feature type="region of interest" description="Disordered" evidence="1">
    <location>
        <begin position="375"/>
        <end position="401"/>
    </location>
</feature>
<dbReference type="WBParaSite" id="PSAMB.scaffold974size37750.g10042.t1">
    <property type="protein sequence ID" value="PSAMB.scaffold974size37750.g10042.t1"/>
    <property type="gene ID" value="PSAMB.scaffold974size37750.g10042"/>
</dbReference>
<dbReference type="CDD" id="cd08544">
    <property type="entry name" value="Reeler"/>
    <property type="match status" value="1"/>
</dbReference>
<accession>A0A914XSN7</accession>
<evidence type="ECO:0000313" key="5">
    <source>
        <dbReference type="WBParaSite" id="PSAMB.scaffold974size37750.g10042.t1"/>
    </source>
</evidence>
<dbReference type="AlphaFoldDB" id="A0A914XSN7"/>
<keyword evidence="4" id="KW-1185">Reference proteome</keyword>
<feature type="compositionally biased region" description="Polar residues" evidence="1">
    <location>
        <begin position="264"/>
        <end position="273"/>
    </location>
</feature>
<dbReference type="PANTHER" id="PTHR45828">
    <property type="entry name" value="CYTOCHROME B561/FERRIC REDUCTASE TRANSMEMBRANE"/>
    <property type="match status" value="1"/>
</dbReference>
<evidence type="ECO:0000313" key="4">
    <source>
        <dbReference type="Proteomes" id="UP000887566"/>
    </source>
</evidence>
<feature type="domain" description="Reelin" evidence="3">
    <location>
        <begin position="18"/>
        <end position="195"/>
    </location>
</feature>
<organism evidence="4 5">
    <name type="scientific">Plectus sambesii</name>
    <dbReference type="NCBI Taxonomy" id="2011161"/>
    <lineage>
        <taxon>Eukaryota</taxon>
        <taxon>Metazoa</taxon>
        <taxon>Ecdysozoa</taxon>
        <taxon>Nematoda</taxon>
        <taxon>Chromadorea</taxon>
        <taxon>Plectida</taxon>
        <taxon>Plectina</taxon>
        <taxon>Plectoidea</taxon>
        <taxon>Plectidae</taxon>
        <taxon>Plectus</taxon>
    </lineage>
</organism>
<dbReference type="GO" id="GO:0016020">
    <property type="term" value="C:membrane"/>
    <property type="evidence" value="ECO:0007669"/>
    <property type="project" value="TreeGrafter"/>
</dbReference>
<feature type="chain" id="PRO_5036698641" evidence="2">
    <location>
        <begin position="27"/>
        <end position="401"/>
    </location>
</feature>
<protein>
    <submittedName>
        <fullName evidence="5">Reelin domain-containing protein</fullName>
    </submittedName>
</protein>
<dbReference type="PROSITE" id="PS51019">
    <property type="entry name" value="REELIN"/>
    <property type="match status" value="1"/>
</dbReference>
<proteinExistence type="predicted"/>
<dbReference type="Proteomes" id="UP000887566">
    <property type="component" value="Unplaced"/>
</dbReference>
<dbReference type="PANTHER" id="PTHR45828:SF42">
    <property type="entry name" value="DEFENSE PROTEIN L(2)34FC"/>
    <property type="match status" value="1"/>
</dbReference>
<feature type="region of interest" description="Disordered" evidence="1">
    <location>
        <begin position="232"/>
        <end position="273"/>
    </location>
</feature>
<dbReference type="Pfam" id="PF02014">
    <property type="entry name" value="Reeler"/>
    <property type="match status" value="1"/>
</dbReference>
<evidence type="ECO:0000256" key="2">
    <source>
        <dbReference type="SAM" id="SignalP"/>
    </source>
</evidence>
<reference evidence="5" key="1">
    <citation type="submission" date="2022-11" db="UniProtKB">
        <authorList>
            <consortium name="WormBaseParasite"/>
        </authorList>
    </citation>
    <scope>IDENTIFICATION</scope>
</reference>
<feature type="signal peptide" evidence="2">
    <location>
        <begin position="1"/>
        <end position="26"/>
    </location>
</feature>